<dbReference type="PANTHER" id="PTHR47572">
    <property type="entry name" value="LIPOPROTEIN-RELATED"/>
    <property type="match status" value="1"/>
</dbReference>
<name>A0ABY2WHJ7_9FLAO</name>
<dbReference type="PROSITE" id="PS51257">
    <property type="entry name" value="PROKAR_LIPOPROTEIN"/>
    <property type="match status" value="1"/>
</dbReference>
<evidence type="ECO:0000313" key="4">
    <source>
        <dbReference type="Proteomes" id="UP000751614"/>
    </source>
</evidence>
<comment type="caution">
    <text evidence="3">The sequence shown here is derived from an EMBL/GenBank/DDBJ whole genome shotgun (WGS) entry which is preliminary data.</text>
</comment>
<accession>A0ABY2WHJ7</accession>
<dbReference type="Gene3D" id="2.120.10.30">
    <property type="entry name" value="TolB, C-terminal domain"/>
    <property type="match status" value="1"/>
</dbReference>
<keyword evidence="4" id="KW-1185">Reference proteome</keyword>
<dbReference type="PANTHER" id="PTHR47572:SF4">
    <property type="entry name" value="LACTONASE DRP35"/>
    <property type="match status" value="1"/>
</dbReference>
<evidence type="ECO:0000256" key="1">
    <source>
        <dbReference type="ARBA" id="ARBA00022801"/>
    </source>
</evidence>
<reference evidence="3 4" key="1">
    <citation type="submission" date="2019-05" db="EMBL/GenBank/DDBJ databases">
        <title>Flagellimonas sp. AsT0115, sp. nov., isolated from a marine red algae, Asparagopsis taxiformis.</title>
        <authorList>
            <person name="Kim J."/>
            <person name="Jeong S.E."/>
            <person name="Jeon C.O."/>
        </authorList>
    </citation>
    <scope>NUCLEOTIDE SEQUENCE [LARGE SCALE GENOMIC DNA]</scope>
    <source>
        <strain evidence="3 4">AsT0115</strain>
    </source>
</reference>
<dbReference type="InterPro" id="IPR013658">
    <property type="entry name" value="SGL"/>
</dbReference>
<gene>
    <name evidence="3" type="ORF">FGG15_18995</name>
</gene>
<dbReference type="SUPFAM" id="SSF63829">
    <property type="entry name" value="Calcium-dependent phosphotriesterase"/>
    <property type="match status" value="1"/>
</dbReference>
<evidence type="ECO:0000259" key="2">
    <source>
        <dbReference type="Pfam" id="PF08450"/>
    </source>
</evidence>
<dbReference type="Proteomes" id="UP000751614">
    <property type="component" value="Unassembled WGS sequence"/>
</dbReference>
<dbReference type="EMBL" id="VCNI01000005">
    <property type="protein sequence ID" value="TMU50633.1"/>
    <property type="molecule type" value="Genomic_DNA"/>
</dbReference>
<evidence type="ECO:0000313" key="3">
    <source>
        <dbReference type="EMBL" id="TMU50633.1"/>
    </source>
</evidence>
<protein>
    <submittedName>
        <fullName evidence="3">SMP-30/gluconolactonase/LRE family protein</fullName>
    </submittedName>
</protein>
<dbReference type="InterPro" id="IPR011042">
    <property type="entry name" value="6-blade_b-propeller_TolB-like"/>
</dbReference>
<keyword evidence="1" id="KW-0378">Hydrolase</keyword>
<sequence>MNIKKSLTLVCLVILSMASCKKTPKEAPEKQEPISEEVMDISQAFAIEILDEEALKIIDSTASIEVLASGFTWSEGPLWIDEGKYLLFSDIPNNKVYKWDSQKKDTTTYLHPSGFLGKVSDDFKEPGSNGLTLDGNGQLVLMQHGERRVARMTAPLSQPKSEFEPLVDNYEGKRFNSPNDGYFDKQGNFYFTDPPYGLPKGMDDPEKELDFQGVYCLKTSGELVLLDKLSRPNGICLSPDHDILYVAVSDSKHAVWYQYDVKEPGVVENKKLFHDATHLMGKEGHQGAPDGLKVHSQGYVLATGPGGLWIFDPSGKTLAKVYTGQRTSNCVLSTDEKQLFLTADDYLLKVSLK</sequence>
<proteinExistence type="predicted"/>
<dbReference type="InterPro" id="IPR051262">
    <property type="entry name" value="SMP-30/CGR1_Lactonase"/>
</dbReference>
<organism evidence="3 4">
    <name type="scientific">Flagellimonas algicola</name>
    <dbReference type="NCBI Taxonomy" id="2583815"/>
    <lineage>
        <taxon>Bacteria</taxon>
        <taxon>Pseudomonadati</taxon>
        <taxon>Bacteroidota</taxon>
        <taxon>Flavobacteriia</taxon>
        <taxon>Flavobacteriales</taxon>
        <taxon>Flavobacteriaceae</taxon>
        <taxon>Flagellimonas</taxon>
    </lineage>
</organism>
<dbReference type="Pfam" id="PF08450">
    <property type="entry name" value="SGL"/>
    <property type="match status" value="1"/>
</dbReference>
<feature type="domain" description="SMP-30/Gluconolactonase/LRE-like region" evidence="2">
    <location>
        <begin position="73"/>
        <end position="343"/>
    </location>
</feature>